<dbReference type="eggNOG" id="KOG1426">
    <property type="taxonomic scope" value="Eukaryota"/>
</dbReference>
<dbReference type="VEuPathDB" id="VectorBase:MDOA001239"/>
<feature type="compositionally biased region" description="Basic and acidic residues" evidence="3">
    <location>
        <begin position="687"/>
        <end position="697"/>
    </location>
</feature>
<feature type="repeat" description="RCC1" evidence="2">
    <location>
        <begin position="1328"/>
        <end position="1380"/>
    </location>
</feature>
<evidence type="ECO:0000313" key="4">
    <source>
        <dbReference type="EnsemblMetazoa" id="MDOA001239-PA"/>
    </source>
</evidence>
<proteinExistence type="predicted"/>
<dbReference type="PROSITE" id="PS50012">
    <property type="entry name" value="RCC1_3"/>
    <property type="match status" value="4"/>
</dbReference>
<sequence>MTSPLHQLDIFELRPLITNFNCKLSTITEYDCHKQMLCLVSEDNDIVLRYTSEGGQEVLKLVSWFRRTNRVIHDICFDPSGTWLLVLCFDNTLHIVPALAVVDKATLEANAKNSVYPSLYSTTQVTSYIIPFVGPHECPNSKKCPNKLTSKRNSGLGSAAASALRNEEKPHTSKEQPSNNEAGDDENNKNVNVLVEQVEGLQLEDKAEEDDSLVVVQVDGNIDVFSQDVPAEMLASSAPQNLMVDDKTGNSQLPAMNMSFMASNTCPYPLSVVWWRTLEGVNRAVIGYSDGSICFVGLSPNCPFVASTSVESGSVVKLLICRDNTFDSVMLLITSSLKQQFKLLLEQKAIEYTYPGEISPTTTTTQTKEKDDWQIVLPLKNTSSNNSSKESSCERSSQSDEDVFLLKEETTSSGAANVNAKDINPPPQIQHVAQINSARPGGEPPPPPPPKLTSSGNAQSMAGLETNGNNPQPPPPPYSVAITRHLDNKDAAITTTASMGSSVVVPSSSDRNNQSQQMDSESEFEKNIRGGYIPAARARLASLKSLGSKKLNAIKMRLSDKRQKIEEYMPDNSLGSSFAIVDSPSLTPELLANSAGSFYTIQNLRSTYLLSALHSQSNSFTVHNIDIHLKPLFLYKIPRDCVDILISSNILYTIQYVDYYGEALATPPLVAGSKTKQPQPQEQKNQNTEKENRDMDVEKHEKYAEEIAAVMEDLNDGDEASGQHAAVKRDTSQEESAADTSAASTTSEHYSQDSLTPSNSINAVGVISSAMASLRKGDEDKFNTFSQLGLFRFEHETVLSLYQMATFRPTTTTETISKDEKTKVFECSDIRSPMDYVRFYETADVKEELSLRQMEIMANEFPKINFDPCYVVTNKNVYYIQLKKEPFATFLECALAGEWTQCRDFCNTFDLTYEACIEFAGDYLLRRKKVTQALLTYNTARIKPIRTALKLAMFGQTNALMHLCAMALKLTHVLKSKYFCHPIIKTLMPDITYRHSENVEPILPPTPSQYAAEGVRVNEGLACSDYIYGVDEPMSQLQMSASSQFHLANLLLITLAEKAVNDKNYIPLWNFLVTNGKYHTNMTSIVLCQSGLFSAALLLAKVRGVCIDTFLALNSVVGQEFGWYSEVNVCLYNLSEIMFTETITYLPNVAIDYFTFIQDKLQNIRPSVLRRLEQQLNPFSPTMRPIVSHTSSISNSNDNNTYLLEFCKNLIETYLAVLIHLESQRSKTDRVLNALNNFRLTYEDNQFAIEATRFKPISAGCAHCACVVDGVAYFWGTNGVPCNYSVSKSSDSPEPPYAVKSMDLLSQLNLHVHAVKCGRQHTLILTNNGLYSLGNNNLCQLGIGKHMQMTLQPMLVKAFDGKNITILEAGQYHNAVVADGMLYTWGWGVYGQLGHGDTENAAEPKLVSFFKYKKILQVSLGHAHTLVLCEGPRDRNTTELYVFGSNNFGQLGLAAIKPDGDHQGTAAASSDDGINYSGQVKYVLPQRLEIPGAARIRLIHTKFFTNLVVDENEHMYTWGSSPQALRLANQIKRRANAKQKNEEAQRREMSKRFEATLSENVAVTTVEADINVTPVPTVDAPLVAATATTPSVTLTSPISEKPLVSSDADISIVKDKIPLISGDDEIVIDNTPVIPAAAAAAAASSTTVVDAPVADINIQLIEDEIVADIPVVKTTHSNAQEKADVQSEATVVPPTAAIIDVDPCEHMTPHLVDTSEVAGQILQVSSGLFHFALISSSCTLYTWGKNLEHQLGTEDKERRAVSKPSPIDSIDRPMYVDCGADFTLVMTTDFVVKAFGGNSNGQCGRDLGACIDNKMKQRVVCLPTTKRLMRFESQCVEVPVEINLPRPRIRLDYEPVRYLKTIPRYKCYFLQEAEIDFEQCYDMASSSANQITGQESDDMISSLENISQNEISSLQASPNMPLLANDQLLDPNQLTANSSYECSPDEQSYCRLPNACNMSTSVTDNGNSLGGLVNPKTQNPLENQALKNNNNSEDSEELQQLCHYIHYCLYIFHGLYNPEKVREFSKDRLEYRIRTLMLNFKYVDAFELCLRSVHNASCALKIFEYFSKDTGYVPLRRADLRFLIYYLMQHFMERNYDLTLCENFFLADLDYYLLELAYVLYFNNNNTELEQNLNEKFKNLIARSEDVGNNQQQNIQHHLQQQQTMAGAPEADVHLATHKLQDTDVIFELLSVKFKTIICQRLLKFCNT</sequence>
<feature type="region of interest" description="Disordered" evidence="3">
    <location>
        <begin position="143"/>
        <end position="189"/>
    </location>
</feature>
<dbReference type="EnsemblMetazoa" id="MDOA001239-RA">
    <property type="protein sequence ID" value="MDOA001239-PA"/>
    <property type="gene ID" value="MDOA001239"/>
</dbReference>
<dbReference type="SUPFAM" id="SSF50985">
    <property type="entry name" value="RCC1/BLIP-II"/>
    <property type="match status" value="1"/>
</dbReference>
<reference evidence="4" key="1">
    <citation type="submission" date="2020-05" db="UniProtKB">
        <authorList>
            <consortium name="EnsemblMetazoa"/>
        </authorList>
    </citation>
    <scope>IDENTIFICATION</scope>
    <source>
        <strain evidence="4">Aabys</strain>
    </source>
</reference>
<feature type="compositionally biased region" description="Low complexity" evidence="3">
    <location>
        <begin position="674"/>
        <end position="686"/>
    </location>
</feature>
<protein>
    <recommendedName>
        <fullName evidence="5">X-linked retinitis pigmentosa GTPase regulator</fullName>
    </recommendedName>
</protein>
<dbReference type="InterPro" id="IPR009091">
    <property type="entry name" value="RCC1/BLIP-II"/>
</dbReference>
<dbReference type="STRING" id="7370.A0A1I8M4U6"/>
<accession>A0A1I8M4U6</accession>
<dbReference type="InterPro" id="IPR036322">
    <property type="entry name" value="WD40_repeat_dom_sf"/>
</dbReference>
<dbReference type="RefSeq" id="XP_005183926.2">
    <property type="nucleotide sequence ID" value="XM_005183869.4"/>
</dbReference>
<dbReference type="VEuPathDB" id="VectorBase:MDOMA2_017852"/>
<feature type="compositionally biased region" description="Polar residues" evidence="3">
    <location>
        <begin position="452"/>
        <end position="470"/>
    </location>
</feature>
<feature type="compositionally biased region" description="Pro residues" evidence="3">
    <location>
        <begin position="442"/>
        <end position="451"/>
    </location>
</feature>
<feature type="region of interest" description="Disordered" evidence="3">
    <location>
        <begin position="436"/>
        <end position="482"/>
    </location>
</feature>
<evidence type="ECO:0008006" key="5">
    <source>
        <dbReference type="Google" id="ProtNLM"/>
    </source>
</evidence>
<dbReference type="Gene3D" id="2.130.10.30">
    <property type="entry name" value="Regulator of chromosome condensation 1/beta-lactamase-inhibitor protein II"/>
    <property type="match status" value="2"/>
</dbReference>
<organism evidence="4">
    <name type="scientific">Musca domestica</name>
    <name type="common">House fly</name>
    <dbReference type="NCBI Taxonomy" id="7370"/>
    <lineage>
        <taxon>Eukaryota</taxon>
        <taxon>Metazoa</taxon>
        <taxon>Ecdysozoa</taxon>
        <taxon>Arthropoda</taxon>
        <taxon>Hexapoda</taxon>
        <taxon>Insecta</taxon>
        <taxon>Pterygota</taxon>
        <taxon>Neoptera</taxon>
        <taxon>Endopterygota</taxon>
        <taxon>Diptera</taxon>
        <taxon>Brachycera</taxon>
        <taxon>Muscomorpha</taxon>
        <taxon>Muscoidea</taxon>
        <taxon>Muscidae</taxon>
        <taxon>Musca</taxon>
    </lineage>
</organism>
<feature type="repeat" description="RCC1" evidence="2">
    <location>
        <begin position="1270"/>
        <end position="1328"/>
    </location>
</feature>
<feature type="region of interest" description="Disordered" evidence="3">
    <location>
        <begin position="671"/>
        <end position="697"/>
    </location>
</feature>
<feature type="compositionally biased region" description="Low complexity" evidence="3">
    <location>
        <begin position="154"/>
        <end position="164"/>
    </location>
</feature>
<keyword evidence="1" id="KW-0677">Repeat</keyword>
<feature type="repeat" description="RCC1" evidence="2">
    <location>
        <begin position="1380"/>
        <end position="1431"/>
    </location>
</feature>
<dbReference type="PRINTS" id="PR00633">
    <property type="entry name" value="RCCNDNSATION"/>
</dbReference>
<dbReference type="FunFam" id="2.130.10.30:FF:000071">
    <property type="entry name" value="Claret, isoform A"/>
    <property type="match status" value="1"/>
</dbReference>
<feature type="region of interest" description="Disordered" evidence="3">
    <location>
        <begin position="718"/>
        <end position="759"/>
    </location>
</feature>
<feature type="compositionally biased region" description="Low complexity" evidence="3">
    <location>
        <begin position="734"/>
        <end position="748"/>
    </location>
</feature>
<feature type="compositionally biased region" description="Polar residues" evidence="3">
    <location>
        <begin position="510"/>
        <end position="519"/>
    </location>
</feature>
<evidence type="ECO:0000256" key="3">
    <source>
        <dbReference type="SAM" id="MobiDB-lite"/>
    </source>
</evidence>
<feature type="compositionally biased region" description="Basic and acidic residues" evidence="3">
    <location>
        <begin position="165"/>
        <end position="174"/>
    </location>
</feature>
<feature type="region of interest" description="Disordered" evidence="3">
    <location>
        <begin position="498"/>
        <end position="526"/>
    </location>
</feature>
<dbReference type="InterPro" id="IPR000408">
    <property type="entry name" value="Reg_chr_condens"/>
</dbReference>
<dbReference type="PANTHER" id="PTHR22870">
    <property type="entry name" value="REGULATOR OF CHROMOSOME CONDENSATION"/>
    <property type="match status" value="1"/>
</dbReference>
<dbReference type="SUPFAM" id="SSF50978">
    <property type="entry name" value="WD40 repeat-like"/>
    <property type="match status" value="1"/>
</dbReference>
<dbReference type="InterPro" id="IPR051210">
    <property type="entry name" value="Ub_ligase/GEF_domain"/>
</dbReference>
<dbReference type="PANTHER" id="PTHR22870:SF408">
    <property type="entry name" value="OS09G0560450 PROTEIN"/>
    <property type="match status" value="1"/>
</dbReference>
<dbReference type="KEGG" id="mde:101900965"/>
<dbReference type="Pfam" id="PF00415">
    <property type="entry name" value="RCC1"/>
    <property type="match status" value="3"/>
</dbReference>
<evidence type="ECO:0000256" key="1">
    <source>
        <dbReference type="ARBA" id="ARBA00022737"/>
    </source>
</evidence>
<feature type="repeat" description="RCC1" evidence="2">
    <location>
        <begin position="1738"/>
        <end position="1789"/>
    </location>
</feature>
<gene>
    <name evidence="4" type="primary">101900965</name>
</gene>
<evidence type="ECO:0000256" key="2">
    <source>
        <dbReference type="PROSITE-ProRule" id="PRU00235"/>
    </source>
</evidence>
<name>A0A1I8M4U6_MUSDO</name>
<feature type="compositionally biased region" description="Low complexity" evidence="3">
    <location>
        <begin position="381"/>
        <end position="396"/>
    </location>
</feature>
<dbReference type="OrthoDB" id="16281at2759"/>
<feature type="region of interest" description="Disordered" evidence="3">
    <location>
        <begin position="378"/>
        <end position="401"/>
    </location>
</feature>